<feature type="transmembrane region" description="Helical" evidence="5">
    <location>
        <begin position="66"/>
        <end position="83"/>
    </location>
</feature>
<reference evidence="7" key="1">
    <citation type="submission" date="2017-09" db="EMBL/GenBank/DDBJ databases">
        <authorList>
            <person name="Varghese N."/>
            <person name="Submissions S."/>
        </authorList>
    </citation>
    <scope>NUCLEOTIDE SEQUENCE [LARGE SCALE GENOMIC DNA]</scope>
    <source>
        <strain evidence="7">CGMCC 1.8913</strain>
    </source>
</reference>
<evidence type="ECO:0000256" key="3">
    <source>
        <dbReference type="ARBA" id="ARBA00022475"/>
    </source>
</evidence>
<dbReference type="PANTHER" id="PTHR11040">
    <property type="entry name" value="ZINC/IRON TRANSPORTER"/>
    <property type="match status" value="1"/>
</dbReference>
<evidence type="ECO:0000313" key="7">
    <source>
        <dbReference type="Proteomes" id="UP000219356"/>
    </source>
</evidence>
<dbReference type="GO" id="GO:0005385">
    <property type="term" value="F:zinc ion transmembrane transporter activity"/>
    <property type="evidence" value="ECO:0007669"/>
    <property type="project" value="TreeGrafter"/>
</dbReference>
<keyword evidence="5" id="KW-0812">Transmembrane</keyword>
<evidence type="ECO:0000256" key="5">
    <source>
        <dbReference type="SAM" id="Phobius"/>
    </source>
</evidence>
<dbReference type="OrthoDB" id="1145132at2"/>
<keyword evidence="7" id="KW-1185">Reference proteome</keyword>
<comment type="subcellular location">
    <subcellularLocation>
        <location evidence="1">Cell membrane</location>
        <topology evidence="1">Multi-pass membrane protein</topology>
    </subcellularLocation>
</comment>
<evidence type="ECO:0000256" key="4">
    <source>
        <dbReference type="ARBA" id="ARBA00022833"/>
    </source>
</evidence>
<dbReference type="PANTHER" id="PTHR11040:SF211">
    <property type="entry name" value="ZINC TRANSPORTER ZIP11"/>
    <property type="match status" value="1"/>
</dbReference>
<dbReference type="AlphaFoldDB" id="A0A285N846"/>
<evidence type="ECO:0000313" key="6">
    <source>
        <dbReference type="EMBL" id="SNZ03881.1"/>
    </source>
</evidence>
<accession>A0A285N846</accession>
<keyword evidence="5" id="KW-0472">Membrane</keyword>
<dbReference type="RefSeq" id="WP_097038871.1">
    <property type="nucleotide sequence ID" value="NZ_OBEK01000001.1"/>
</dbReference>
<feature type="transmembrane region" description="Helical" evidence="5">
    <location>
        <begin position="31"/>
        <end position="51"/>
    </location>
</feature>
<dbReference type="EMBL" id="OBEK01000001">
    <property type="protein sequence ID" value="SNZ03881.1"/>
    <property type="molecule type" value="Genomic_DNA"/>
</dbReference>
<organism evidence="6 7">
    <name type="scientific">Terribacillus aidingensis</name>
    <dbReference type="NCBI Taxonomy" id="586416"/>
    <lineage>
        <taxon>Bacteria</taxon>
        <taxon>Bacillati</taxon>
        <taxon>Bacillota</taxon>
        <taxon>Bacilli</taxon>
        <taxon>Bacillales</taxon>
        <taxon>Bacillaceae</taxon>
        <taxon>Terribacillus</taxon>
    </lineage>
</organism>
<feature type="transmembrane region" description="Helical" evidence="5">
    <location>
        <begin position="171"/>
        <end position="193"/>
    </location>
</feature>
<dbReference type="Proteomes" id="UP000219356">
    <property type="component" value="Unassembled WGS sequence"/>
</dbReference>
<gene>
    <name evidence="6" type="ORF">SAMN05421503_0477</name>
</gene>
<evidence type="ECO:0000256" key="2">
    <source>
        <dbReference type="ARBA" id="ARBA00006939"/>
    </source>
</evidence>
<name>A0A285N846_9BACI</name>
<dbReference type="STRING" id="586416.GZ22_14345"/>
<comment type="similarity">
    <text evidence="2">Belongs to the ZIP transporter (TC 2.A.5) family.</text>
</comment>
<feature type="transmembrane region" description="Helical" evidence="5">
    <location>
        <begin position="128"/>
        <end position="151"/>
    </location>
</feature>
<protein>
    <submittedName>
        <fullName evidence="6">Zinc transporter, ZIP family</fullName>
    </submittedName>
</protein>
<evidence type="ECO:0000256" key="1">
    <source>
        <dbReference type="ARBA" id="ARBA00004651"/>
    </source>
</evidence>
<keyword evidence="3" id="KW-1003">Cell membrane</keyword>
<keyword evidence="4" id="KW-0862">Zinc</keyword>
<feature type="transmembrane region" description="Helical" evidence="5">
    <location>
        <begin position="228"/>
        <end position="247"/>
    </location>
</feature>
<keyword evidence="5" id="KW-1133">Transmembrane helix</keyword>
<dbReference type="GO" id="GO:0005886">
    <property type="term" value="C:plasma membrane"/>
    <property type="evidence" value="ECO:0007669"/>
    <property type="project" value="UniProtKB-SubCell"/>
</dbReference>
<proteinExistence type="inferred from homology"/>
<sequence>MWEAILWGAVAGSASLIGAALLMLVPVKKRIIGLIMALGTGALIGSTSYELLEEAYEISGGIQEEAIGFLGGAVVFTILNAIISRNGGKHRKRADLHEIHKEEKKGSSSGLAIFAGTVMDAIPESAMIGLSLATGGGASTALIVSIFISNFPEGLSSTAGMQSGGYSRKKILFMWVAVLIISALSALAGAVLLQDTSASTKAILNSFAGGAIIAMVASTMAPEAYKEGGSIVGIVTALGMFIAFSLAHV</sequence>
<feature type="transmembrane region" description="Helical" evidence="5">
    <location>
        <begin position="202"/>
        <end position="222"/>
    </location>
</feature>
<feature type="transmembrane region" description="Helical" evidence="5">
    <location>
        <begin position="6"/>
        <end position="24"/>
    </location>
</feature>